<gene>
    <name evidence="5" type="ORF">PT974_07656</name>
</gene>
<protein>
    <submittedName>
        <fullName evidence="5">Highly reducing polyketide synthase gloL</fullName>
    </submittedName>
</protein>
<evidence type="ECO:0000256" key="2">
    <source>
        <dbReference type="ARBA" id="ARBA00022553"/>
    </source>
</evidence>
<reference evidence="5 6" key="1">
    <citation type="submission" date="2024-01" db="EMBL/GenBank/DDBJ databases">
        <title>Complete genome of Cladobotryum mycophilum ATHUM6906.</title>
        <authorList>
            <person name="Christinaki A.C."/>
            <person name="Myridakis A.I."/>
            <person name="Kouvelis V.N."/>
        </authorList>
    </citation>
    <scope>NUCLEOTIDE SEQUENCE [LARGE SCALE GENOMIC DNA]</scope>
    <source>
        <strain evidence="5 6">ATHUM6906</strain>
    </source>
</reference>
<keyword evidence="4" id="KW-0511">Multifunctional enzyme</keyword>
<comment type="caution">
    <text evidence="5">The sequence shown here is derived from an EMBL/GenBank/DDBJ whole genome shotgun (WGS) entry which is preliminary data.</text>
</comment>
<evidence type="ECO:0000313" key="6">
    <source>
        <dbReference type="Proteomes" id="UP001338125"/>
    </source>
</evidence>
<dbReference type="InterPro" id="IPR050091">
    <property type="entry name" value="PKS_NRPS_Biosynth_Enz"/>
</dbReference>
<dbReference type="Proteomes" id="UP001338125">
    <property type="component" value="Unassembled WGS sequence"/>
</dbReference>
<accession>A0ABR0SPV4</accession>
<name>A0ABR0SPV4_9HYPO</name>
<evidence type="ECO:0000313" key="5">
    <source>
        <dbReference type="EMBL" id="KAK5994213.1"/>
    </source>
</evidence>
<keyword evidence="2" id="KW-0597">Phosphoprotein</keyword>
<dbReference type="Gene3D" id="3.40.50.720">
    <property type="entry name" value="NAD(P)-binding Rossmann-like Domain"/>
    <property type="match status" value="1"/>
</dbReference>
<organism evidence="5 6">
    <name type="scientific">Cladobotryum mycophilum</name>
    <dbReference type="NCBI Taxonomy" id="491253"/>
    <lineage>
        <taxon>Eukaryota</taxon>
        <taxon>Fungi</taxon>
        <taxon>Dikarya</taxon>
        <taxon>Ascomycota</taxon>
        <taxon>Pezizomycotina</taxon>
        <taxon>Sordariomycetes</taxon>
        <taxon>Hypocreomycetidae</taxon>
        <taxon>Hypocreales</taxon>
        <taxon>Hypocreaceae</taxon>
        <taxon>Cladobotryum</taxon>
    </lineage>
</organism>
<dbReference type="PANTHER" id="PTHR43775">
    <property type="entry name" value="FATTY ACID SYNTHASE"/>
    <property type="match status" value="1"/>
</dbReference>
<dbReference type="PANTHER" id="PTHR43775:SF49">
    <property type="entry name" value="SYNTHASE, PUTATIVE (JCVI)-RELATED"/>
    <property type="match status" value="1"/>
</dbReference>
<dbReference type="EMBL" id="JAVFKD010000012">
    <property type="protein sequence ID" value="KAK5994213.1"/>
    <property type="molecule type" value="Genomic_DNA"/>
</dbReference>
<evidence type="ECO:0000256" key="1">
    <source>
        <dbReference type="ARBA" id="ARBA00022450"/>
    </source>
</evidence>
<keyword evidence="3" id="KW-0808">Transferase</keyword>
<evidence type="ECO:0000256" key="3">
    <source>
        <dbReference type="ARBA" id="ARBA00022679"/>
    </source>
</evidence>
<evidence type="ECO:0000256" key="4">
    <source>
        <dbReference type="ARBA" id="ARBA00023268"/>
    </source>
</evidence>
<keyword evidence="1" id="KW-0596">Phosphopantetheine</keyword>
<proteinExistence type="predicted"/>
<keyword evidence="6" id="KW-1185">Reference proteome</keyword>
<sequence length="264" mass="29344">MPYKANYASANTFLDSFMQYRHSLVLPCSVPHLGVMEGIGFVSNHSALTKQYRSIGAYMVQEQELMDALEVCIQKSQSHVPEEQTRRRYINLSHIVIGLVSTRPLSNPNNPTPLIADARIGMYQRVDSTTQMSASSNDRSLRALLGSVAVQLELLLETNTIDLLTLEMGRTLFSLIHLPIDSLDVTSSLTSSGINFLISIELRNWWRRTLMKDVSILEIINTGTIKGLGKLAIASLKEKYGMDEGDMKSAEKGYAVMANETEGK</sequence>